<accession>A0A975R1P5</accession>
<dbReference type="KEGG" id="ajg:KKR91_08205"/>
<dbReference type="AlphaFoldDB" id="A0A975R1P5"/>
<feature type="transmembrane region" description="Helical" evidence="1">
    <location>
        <begin position="18"/>
        <end position="34"/>
    </location>
</feature>
<organism evidence="2 3">
    <name type="scientific">Arthrobacter jiangjiafuii</name>
    <dbReference type="NCBI Taxonomy" id="2817475"/>
    <lineage>
        <taxon>Bacteria</taxon>
        <taxon>Bacillati</taxon>
        <taxon>Actinomycetota</taxon>
        <taxon>Actinomycetes</taxon>
        <taxon>Micrococcales</taxon>
        <taxon>Micrococcaceae</taxon>
        <taxon>Arthrobacter</taxon>
    </lineage>
</organism>
<keyword evidence="3" id="KW-1185">Reference proteome</keyword>
<dbReference type="EMBL" id="CP076022">
    <property type="protein sequence ID" value="QWC11507.1"/>
    <property type="molecule type" value="Genomic_DNA"/>
</dbReference>
<keyword evidence="1" id="KW-1133">Transmembrane helix</keyword>
<keyword evidence="1" id="KW-0812">Transmembrane</keyword>
<dbReference type="RefSeq" id="WP_210228544.1">
    <property type="nucleotide sequence ID" value="NZ_CP076022.1"/>
</dbReference>
<reference evidence="2 3" key="1">
    <citation type="submission" date="2021-05" db="EMBL/GenBank/DDBJ databases">
        <title>Novel species in genus Arthrobacter.</title>
        <authorList>
            <person name="Zhang G."/>
        </authorList>
    </citation>
    <scope>NUCLEOTIDE SEQUENCE [LARGE SCALE GENOMIC DNA]</scope>
    <source>
        <strain evidence="3">zg-ZUI227</strain>
    </source>
</reference>
<feature type="transmembrane region" description="Helical" evidence="1">
    <location>
        <begin position="40"/>
        <end position="58"/>
    </location>
</feature>
<proteinExistence type="predicted"/>
<evidence type="ECO:0000313" key="3">
    <source>
        <dbReference type="Proteomes" id="UP000676885"/>
    </source>
</evidence>
<sequence length="84" mass="9446">MSAYYIGRLLFRGNQHPVIKALVGGAILIVALHIPWLNIVVWAAMVFFGLGAELLAIYDRRPWRLARQDENARPPSQHHLGSSD</sequence>
<evidence type="ECO:0000256" key="1">
    <source>
        <dbReference type="SAM" id="Phobius"/>
    </source>
</evidence>
<protein>
    <submittedName>
        <fullName evidence="2">Uncharacterized protein</fullName>
    </submittedName>
</protein>
<evidence type="ECO:0000313" key="2">
    <source>
        <dbReference type="EMBL" id="QWC11507.1"/>
    </source>
</evidence>
<dbReference type="Proteomes" id="UP000676885">
    <property type="component" value="Chromosome"/>
</dbReference>
<name>A0A975R1P5_9MICC</name>
<keyword evidence="1" id="KW-0472">Membrane</keyword>
<gene>
    <name evidence="2" type="ORF">KKR91_08205</name>
</gene>